<keyword evidence="3" id="KW-1185">Reference proteome</keyword>
<feature type="compositionally biased region" description="Basic and acidic residues" evidence="1">
    <location>
        <begin position="80"/>
        <end position="90"/>
    </location>
</feature>
<sequence length="120" mass="13536">MQAAKRTSSEEIRLGTRTLPQIRLFRYHAGMSEERNEERPAAGVHDAEERPRAAGPESDRDAAADRLRHADVAAARRKARAADKLRENLMRRKQQQRARRQGQADEAEGLPAANSPNRDD</sequence>
<dbReference type="AlphaFoldDB" id="A0A7Y0AWT1"/>
<gene>
    <name evidence="2" type="ORF">HHL25_12435</name>
</gene>
<feature type="region of interest" description="Disordered" evidence="1">
    <location>
        <begin position="1"/>
        <end position="20"/>
    </location>
</feature>
<reference evidence="2 3" key="1">
    <citation type="submission" date="2020-04" db="EMBL/GenBank/DDBJ databases">
        <title>Rhizobium sp. S-51 isolated from soil.</title>
        <authorList>
            <person name="Dahal R.H."/>
        </authorList>
    </citation>
    <scope>NUCLEOTIDE SEQUENCE [LARGE SCALE GENOMIC DNA]</scope>
    <source>
        <strain evidence="2 3">S-51</strain>
    </source>
</reference>
<accession>A0A7Y0AWT1</accession>
<protein>
    <submittedName>
        <fullName evidence="2">Uncharacterized protein</fullName>
    </submittedName>
</protein>
<dbReference type="EMBL" id="JABBGK010000002">
    <property type="protein sequence ID" value="NML74935.1"/>
    <property type="molecule type" value="Genomic_DNA"/>
</dbReference>
<dbReference type="Proteomes" id="UP000541470">
    <property type="component" value="Unassembled WGS sequence"/>
</dbReference>
<evidence type="ECO:0000313" key="2">
    <source>
        <dbReference type="EMBL" id="NML74935.1"/>
    </source>
</evidence>
<proteinExistence type="predicted"/>
<comment type="caution">
    <text evidence="2">The sequence shown here is derived from an EMBL/GenBank/DDBJ whole genome shotgun (WGS) entry which is preliminary data.</text>
</comment>
<feature type="compositionally biased region" description="Basic residues" evidence="1">
    <location>
        <begin position="91"/>
        <end position="100"/>
    </location>
</feature>
<feature type="compositionally biased region" description="Basic and acidic residues" evidence="1">
    <location>
        <begin position="31"/>
        <end position="71"/>
    </location>
</feature>
<feature type="region of interest" description="Disordered" evidence="1">
    <location>
        <begin position="30"/>
        <end position="120"/>
    </location>
</feature>
<name>A0A7Y0AWT1_9HYPH</name>
<organism evidence="2 3">
    <name type="scientific">Rhizobium terricola</name>
    <dbReference type="NCBI Taxonomy" id="2728849"/>
    <lineage>
        <taxon>Bacteria</taxon>
        <taxon>Pseudomonadati</taxon>
        <taxon>Pseudomonadota</taxon>
        <taxon>Alphaproteobacteria</taxon>
        <taxon>Hyphomicrobiales</taxon>
        <taxon>Rhizobiaceae</taxon>
        <taxon>Rhizobium/Agrobacterium group</taxon>
        <taxon>Rhizobium</taxon>
    </lineage>
</organism>
<evidence type="ECO:0000256" key="1">
    <source>
        <dbReference type="SAM" id="MobiDB-lite"/>
    </source>
</evidence>
<evidence type="ECO:0000313" key="3">
    <source>
        <dbReference type="Proteomes" id="UP000541470"/>
    </source>
</evidence>